<gene>
    <name evidence="1" type="ORF">PECUL_23A050376</name>
</gene>
<reference evidence="1" key="1">
    <citation type="submission" date="2022-03" db="EMBL/GenBank/DDBJ databases">
        <authorList>
            <person name="Alioto T."/>
            <person name="Alioto T."/>
            <person name="Gomez Garrido J."/>
        </authorList>
    </citation>
    <scope>NUCLEOTIDE SEQUENCE</scope>
</reference>
<accession>A0AAD1SIM5</accession>
<evidence type="ECO:0000313" key="2">
    <source>
        <dbReference type="Proteomes" id="UP001295444"/>
    </source>
</evidence>
<organism evidence="1 2">
    <name type="scientific">Pelobates cultripes</name>
    <name type="common">Western spadefoot toad</name>
    <dbReference type="NCBI Taxonomy" id="61616"/>
    <lineage>
        <taxon>Eukaryota</taxon>
        <taxon>Metazoa</taxon>
        <taxon>Chordata</taxon>
        <taxon>Craniata</taxon>
        <taxon>Vertebrata</taxon>
        <taxon>Euteleostomi</taxon>
        <taxon>Amphibia</taxon>
        <taxon>Batrachia</taxon>
        <taxon>Anura</taxon>
        <taxon>Pelobatoidea</taxon>
        <taxon>Pelobatidae</taxon>
        <taxon>Pelobates</taxon>
    </lineage>
</organism>
<dbReference type="Proteomes" id="UP001295444">
    <property type="component" value="Chromosome 06"/>
</dbReference>
<keyword evidence="2" id="KW-1185">Reference proteome</keyword>
<protein>
    <submittedName>
        <fullName evidence="1">Uncharacterized protein</fullName>
    </submittedName>
</protein>
<sequence length="114" mass="12862">MAAAQKSAPPHAHVAQLLFEEKLSMAFDRLWDKLGWPEPSHTKAYTDPGPWHYTSPNAATMEWETEADPSGVITSHTNHILSRRSAHIRGCQLGEDRDHVFWLLDWTGTVGLVF</sequence>
<name>A0AAD1SIM5_PELCU</name>
<dbReference type="EMBL" id="OW240917">
    <property type="protein sequence ID" value="CAH2302296.1"/>
    <property type="molecule type" value="Genomic_DNA"/>
</dbReference>
<dbReference type="AlphaFoldDB" id="A0AAD1SIM5"/>
<evidence type="ECO:0000313" key="1">
    <source>
        <dbReference type="EMBL" id="CAH2302296.1"/>
    </source>
</evidence>
<proteinExistence type="predicted"/>